<proteinExistence type="inferred from homology"/>
<evidence type="ECO:0000256" key="5">
    <source>
        <dbReference type="ARBA" id="ARBA00023163"/>
    </source>
</evidence>
<accession>A0ABN8PBD4</accession>
<keyword evidence="10" id="KW-1185">Reference proteome</keyword>
<feature type="region of interest" description="Disordered" evidence="7">
    <location>
        <begin position="276"/>
        <end position="317"/>
    </location>
</feature>
<evidence type="ECO:0000313" key="9">
    <source>
        <dbReference type="EMBL" id="CAH3136960.1"/>
    </source>
</evidence>
<dbReference type="PROSITE" id="PS00036">
    <property type="entry name" value="BZIP_BASIC"/>
    <property type="match status" value="1"/>
</dbReference>
<evidence type="ECO:0000256" key="7">
    <source>
        <dbReference type="SAM" id="MobiDB-lite"/>
    </source>
</evidence>
<feature type="region of interest" description="Disordered" evidence="7">
    <location>
        <begin position="234"/>
        <end position="254"/>
    </location>
</feature>
<protein>
    <recommendedName>
        <fullName evidence="8">BZIP domain-containing protein</fullName>
    </recommendedName>
</protein>
<feature type="compositionally biased region" description="Basic and acidic residues" evidence="7">
    <location>
        <begin position="294"/>
        <end position="310"/>
    </location>
</feature>
<feature type="domain" description="BZIP" evidence="8">
    <location>
        <begin position="285"/>
        <end position="348"/>
    </location>
</feature>
<dbReference type="Gene3D" id="1.20.5.170">
    <property type="match status" value="1"/>
</dbReference>
<name>A0ABN8PBD4_9CNID</name>
<evidence type="ECO:0000256" key="2">
    <source>
        <dbReference type="ARBA" id="ARBA00007163"/>
    </source>
</evidence>
<dbReference type="PANTHER" id="PTHR13044:SF14">
    <property type="entry name" value="CRYPTOCEPHAL, ISOFORM A"/>
    <property type="match status" value="1"/>
</dbReference>
<keyword evidence="3" id="KW-0805">Transcription regulation</keyword>
<dbReference type="CDD" id="cd14692">
    <property type="entry name" value="bZIP_ATF4"/>
    <property type="match status" value="1"/>
</dbReference>
<dbReference type="PROSITE" id="PS50217">
    <property type="entry name" value="BZIP"/>
    <property type="match status" value="1"/>
</dbReference>
<dbReference type="Proteomes" id="UP001159405">
    <property type="component" value="Unassembled WGS sequence"/>
</dbReference>
<evidence type="ECO:0000256" key="1">
    <source>
        <dbReference type="ARBA" id="ARBA00004123"/>
    </source>
</evidence>
<evidence type="ECO:0000256" key="3">
    <source>
        <dbReference type="ARBA" id="ARBA00023015"/>
    </source>
</evidence>
<comment type="caution">
    <text evidence="9">The sequence shown here is derived from an EMBL/GenBank/DDBJ whole genome shotgun (WGS) entry which is preliminary data.</text>
</comment>
<dbReference type="SMART" id="SM00338">
    <property type="entry name" value="BRLZ"/>
    <property type="match status" value="1"/>
</dbReference>
<evidence type="ECO:0000256" key="4">
    <source>
        <dbReference type="ARBA" id="ARBA00023125"/>
    </source>
</evidence>
<comment type="subcellular location">
    <subcellularLocation>
        <location evidence="1">Nucleus</location>
    </subcellularLocation>
</comment>
<gene>
    <name evidence="9" type="ORF">PLOB_00038754</name>
</gene>
<dbReference type="SUPFAM" id="SSF57959">
    <property type="entry name" value="Leucine zipper domain"/>
    <property type="match status" value="1"/>
</dbReference>
<dbReference type="InterPro" id="IPR004827">
    <property type="entry name" value="bZIP"/>
</dbReference>
<evidence type="ECO:0000313" key="10">
    <source>
        <dbReference type="Proteomes" id="UP001159405"/>
    </source>
</evidence>
<evidence type="ECO:0000256" key="6">
    <source>
        <dbReference type="ARBA" id="ARBA00023242"/>
    </source>
</evidence>
<dbReference type="Pfam" id="PF00170">
    <property type="entry name" value="bZIP_1"/>
    <property type="match status" value="1"/>
</dbReference>
<dbReference type="InterPro" id="IPR046347">
    <property type="entry name" value="bZIP_sf"/>
</dbReference>
<evidence type="ECO:0000259" key="8">
    <source>
        <dbReference type="PROSITE" id="PS50217"/>
    </source>
</evidence>
<keyword evidence="4" id="KW-0238">DNA-binding</keyword>
<sequence length="363" mass="40633">MARTYHKSRMESISLFSTSTALEGLELFNPLPDPLDGESDFLHEYNDDVYSCIEERKAPLSNLLAEDLLQELNFEDGGGLLDCDWMTERLEFNNFEPVLEEHTNSFIDMGEVGVSTIDEAPQTGEPSLKCEPVNFTFMETESESPEKSEPLNIPLLETEEESPVMIEANIFANVDEILRRLCADKNIPFSEGISDVPSSPLQNVPEVELHSPCSVASPGSAVSSEEIPLACSDTELGSSNPPSPGVEATPIKKNPPLIFHPVRTLPRAAYVAPYPQEKLVKEKTPQQKKRKREQNKDAATRYRVKKREEQEAVQSELSGLEKENVDLKDQVSSLSKEIEYLKNLMLEVYKTKLQKQSLTAVKS</sequence>
<keyword evidence="5" id="KW-0804">Transcription</keyword>
<reference evidence="9 10" key="1">
    <citation type="submission" date="2022-05" db="EMBL/GenBank/DDBJ databases">
        <authorList>
            <consortium name="Genoscope - CEA"/>
            <person name="William W."/>
        </authorList>
    </citation>
    <scope>NUCLEOTIDE SEQUENCE [LARGE SCALE GENOMIC DNA]</scope>
</reference>
<dbReference type="EMBL" id="CALNXK010000058">
    <property type="protein sequence ID" value="CAH3136960.1"/>
    <property type="molecule type" value="Genomic_DNA"/>
</dbReference>
<comment type="similarity">
    <text evidence="2">Belongs to the bZIP family.</text>
</comment>
<keyword evidence="6" id="KW-0539">Nucleus</keyword>
<dbReference type="PANTHER" id="PTHR13044">
    <property type="entry name" value="ACTIVATING TRANSCRIPTION FACTOR ATF 4/5"/>
    <property type="match status" value="1"/>
</dbReference>
<organism evidence="9 10">
    <name type="scientific">Porites lobata</name>
    <dbReference type="NCBI Taxonomy" id="104759"/>
    <lineage>
        <taxon>Eukaryota</taxon>
        <taxon>Metazoa</taxon>
        <taxon>Cnidaria</taxon>
        <taxon>Anthozoa</taxon>
        <taxon>Hexacorallia</taxon>
        <taxon>Scleractinia</taxon>
        <taxon>Fungiina</taxon>
        <taxon>Poritidae</taxon>
        <taxon>Porites</taxon>
    </lineage>
</organism>